<evidence type="ECO:0000313" key="2">
    <source>
        <dbReference type="WBParaSite" id="PSU_v2.g15987.t1"/>
    </source>
</evidence>
<organism evidence="1 2">
    <name type="scientific">Panagrolaimus superbus</name>
    <dbReference type="NCBI Taxonomy" id="310955"/>
    <lineage>
        <taxon>Eukaryota</taxon>
        <taxon>Metazoa</taxon>
        <taxon>Ecdysozoa</taxon>
        <taxon>Nematoda</taxon>
        <taxon>Chromadorea</taxon>
        <taxon>Rhabditida</taxon>
        <taxon>Tylenchina</taxon>
        <taxon>Panagrolaimomorpha</taxon>
        <taxon>Panagrolaimoidea</taxon>
        <taxon>Panagrolaimidae</taxon>
        <taxon>Panagrolaimus</taxon>
    </lineage>
</organism>
<sequence>MSESSNVDYNIIDDDQIAVLHEYAEKFLKTGFLQDEHYQKLGFAKITACLKNFTEAQIQDILRAFCDEWANHDDEFFEEIGDEITDFTIALHLHPLVGKVAVKFFKKEKKYVYSSVFGLICQIGLISSCRYETEVSKMLSLSLSKIWQFVDDLETDGWIYTVIKDLQLRKIRAKFHVIIDFIKRCPAAAAVLARGLTVLSTQLIESSSRKSSINIIAGKLEDSGNNIAFIVMNHILLIHWHRL</sequence>
<dbReference type="Proteomes" id="UP000887577">
    <property type="component" value="Unplaced"/>
</dbReference>
<evidence type="ECO:0000313" key="1">
    <source>
        <dbReference type="Proteomes" id="UP000887577"/>
    </source>
</evidence>
<keyword evidence="1" id="KW-1185">Reference proteome</keyword>
<proteinExistence type="predicted"/>
<dbReference type="AlphaFoldDB" id="A0A914Y6Z9"/>
<accession>A0A914Y6Z9</accession>
<name>A0A914Y6Z9_9BILA</name>
<dbReference type="WBParaSite" id="PSU_v2.g15987.t1">
    <property type="protein sequence ID" value="PSU_v2.g15987.t1"/>
    <property type="gene ID" value="PSU_v2.g15987"/>
</dbReference>
<reference evidence="2" key="1">
    <citation type="submission" date="2022-11" db="UniProtKB">
        <authorList>
            <consortium name="WormBaseParasite"/>
        </authorList>
    </citation>
    <scope>IDENTIFICATION</scope>
</reference>
<protein>
    <submittedName>
        <fullName evidence="2">Uncharacterized protein</fullName>
    </submittedName>
</protein>